<feature type="region of interest" description="Disordered" evidence="1">
    <location>
        <begin position="1"/>
        <end position="58"/>
    </location>
</feature>
<comment type="caution">
    <text evidence="2">The sequence shown here is derived from an EMBL/GenBank/DDBJ whole genome shotgun (WGS) entry which is preliminary data.</text>
</comment>
<feature type="compositionally biased region" description="Basic residues" evidence="1">
    <location>
        <begin position="437"/>
        <end position="446"/>
    </location>
</feature>
<evidence type="ECO:0000313" key="3">
    <source>
        <dbReference type="Proteomes" id="UP000265515"/>
    </source>
</evidence>
<evidence type="ECO:0000313" key="2">
    <source>
        <dbReference type="EMBL" id="GBG64266.1"/>
    </source>
</evidence>
<protein>
    <submittedName>
        <fullName evidence="2">Uncharacterized protein</fullName>
    </submittedName>
</protein>
<feature type="compositionally biased region" description="Low complexity" evidence="1">
    <location>
        <begin position="427"/>
        <end position="436"/>
    </location>
</feature>
<sequence length="446" mass="47212">MEGVAAEADDEAMQGGPEAVDVPVEGQPQAVDEALQAGQGRDEGARDEQPVVHERATGPVVPFSGLHLAEGRRSQPVQVAVHDVPPPVIMDLGSEPVVVPPRPRSHFAPQEVRRPLDAEELARDVMPDVTQLDRRIFDQRLAHPLWQAIPSVPWGPLSPVWSWSTSSGGHTVGVVPGVSGGVQETAPRKGYMPPPPPRPPVGVPSLSPTGRGSSSPHTPRRSRIRDTIAVERDVCDTTLFGRTGMNLDFTRRVTQHTARLQSALGSRGARATSTREVAASGCEPRDRGGVSATTLDHTLRAATHVVHEQTPRKHGVTPHPHPMAAEGGAALGESSGAEGLGMPHGSRREQTVAEAGTGVVVLRKGGGPVTIKEDDPKTAPIVVEEDEDYEGEEEGVTEEESESGDSGDGDDDDDEPPPPPPTRASRRSTAQTSSSARGRRRSTSGT</sequence>
<feature type="region of interest" description="Disordered" evidence="1">
    <location>
        <begin position="175"/>
        <end position="225"/>
    </location>
</feature>
<feature type="compositionally biased region" description="Low complexity" evidence="1">
    <location>
        <begin position="324"/>
        <end position="341"/>
    </location>
</feature>
<feature type="region of interest" description="Disordered" evidence="1">
    <location>
        <begin position="261"/>
        <end position="291"/>
    </location>
</feature>
<dbReference type="AlphaFoldDB" id="A0A388K2J5"/>
<feature type="compositionally biased region" description="Acidic residues" evidence="1">
    <location>
        <begin position="383"/>
        <end position="416"/>
    </location>
</feature>
<feature type="region of interest" description="Disordered" evidence="1">
    <location>
        <begin position="308"/>
        <end position="446"/>
    </location>
</feature>
<gene>
    <name evidence="2" type="ORF">CBR_g41187</name>
</gene>
<accession>A0A388K2J5</accession>
<dbReference type="EMBL" id="BFEA01000048">
    <property type="protein sequence ID" value="GBG64266.1"/>
    <property type="molecule type" value="Genomic_DNA"/>
</dbReference>
<keyword evidence="3" id="KW-1185">Reference proteome</keyword>
<organism evidence="2 3">
    <name type="scientific">Chara braunii</name>
    <name type="common">Braun's stonewort</name>
    <dbReference type="NCBI Taxonomy" id="69332"/>
    <lineage>
        <taxon>Eukaryota</taxon>
        <taxon>Viridiplantae</taxon>
        <taxon>Streptophyta</taxon>
        <taxon>Charophyceae</taxon>
        <taxon>Charales</taxon>
        <taxon>Characeae</taxon>
        <taxon>Chara</taxon>
    </lineage>
</organism>
<feature type="compositionally biased region" description="Pro residues" evidence="1">
    <location>
        <begin position="192"/>
        <end position="202"/>
    </location>
</feature>
<dbReference type="Proteomes" id="UP000265515">
    <property type="component" value="Unassembled WGS sequence"/>
</dbReference>
<dbReference type="Gramene" id="GBG64266">
    <property type="protein sequence ID" value="GBG64266"/>
    <property type="gene ID" value="CBR_g41187"/>
</dbReference>
<feature type="compositionally biased region" description="Basic and acidic residues" evidence="1">
    <location>
        <begin position="40"/>
        <end position="56"/>
    </location>
</feature>
<reference evidence="2 3" key="1">
    <citation type="journal article" date="2018" name="Cell">
        <title>The Chara Genome: Secondary Complexity and Implications for Plant Terrestrialization.</title>
        <authorList>
            <person name="Nishiyama T."/>
            <person name="Sakayama H."/>
            <person name="Vries J.D."/>
            <person name="Buschmann H."/>
            <person name="Saint-Marcoux D."/>
            <person name="Ullrich K.K."/>
            <person name="Haas F.B."/>
            <person name="Vanderstraeten L."/>
            <person name="Becker D."/>
            <person name="Lang D."/>
            <person name="Vosolsobe S."/>
            <person name="Rombauts S."/>
            <person name="Wilhelmsson P.K.I."/>
            <person name="Janitza P."/>
            <person name="Kern R."/>
            <person name="Heyl A."/>
            <person name="Rumpler F."/>
            <person name="Villalobos L.I.A.C."/>
            <person name="Clay J.M."/>
            <person name="Skokan R."/>
            <person name="Toyoda A."/>
            <person name="Suzuki Y."/>
            <person name="Kagoshima H."/>
            <person name="Schijlen E."/>
            <person name="Tajeshwar N."/>
            <person name="Catarino B."/>
            <person name="Hetherington A.J."/>
            <person name="Saltykova A."/>
            <person name="Bonnot C."/>
            <person name="Breuninger H."/>
            <person name="Symeonidi A."/>
            <person name="Radhakrishnan G.V."/>
            <person name="Van Nieuwerburgh F."/>
            <person name="Deforce D."/>
            <person name="Chang C."/>
            <person name="Karol K.G."/>
            <person name="Hedrich R."/>
            <person name="Ulvskov P."/>
            <person name="Glockner G."/>
            <person name="Delwiche C.F."/>
            <person name="Petrasek J."/>
            <person name="Van de Peer Y."/>
            <person name="Friml J."/>
            <person name="Beilby M."/>
            <person name="Dolan L."/>
            <person name="Kohara Y."/>
            <person name="Sugano S."/>
            <person name="Fujiyama A."/>
            <person name="Delaux P.-M."/>
            <person name="Quint M."/>
            <person name="TheiBen G."/>
            <person name="Hagemann M."/>
            <person name="Harholt J."/>
            <person name="Dunand C."/>
            <person name="Zachgo S."/>
            <person name="Langdale J."/>
            <person name="Maumus F."/>
            <person name="Straeten D.V.D."/>
            <person name="Gould S.B."/>
            <person name="Rensing S.A."/>
        </authorList>
    </citation>
    <scope>NUCLEOTIDE SEQUENCE [LARGE SCALE GENOMIC DNA]</scope>
    <source>
        <strain evidence="2 3">S276</strain>
    </source>
</reference>
<proteinExistence type="predicted"/>
<name>A0A388K2J5_CHABU</name>
<evidence type="ECO:0000256" key="1">
    <source>
        <dbReference type="SAM" id="MobiDB-lite"/>
    </source>
</evidence>